<dbReference type="InterPro" id="IPR011990">
    <property type="entry name" value="TPR-like_helical_dom_sf"/>
</dbReference>
<evidence type="ECO:0000313" key="2">
    <source>
        <dbReference type="Proteomes" id="UP000499080"/>
    </source>
</evidence>
<organism evidence="1 2">
    <name type="scientific">Araneus ventricosus</name>
    <name type="common">Orbweaver spider</name>
    <name type="synonym">Epeira ventricosa</name>
    <dbReference type="NCBI Taxonomy" id="182803"/>
    <lineage>
        <taxon>Eukaryota</taxon>
        <taxon>Metazoa</taxon>
        <taxon>Ecdysozoa</taxon>
        <taxon>Arthropoda</taxon>
        <taxon>Chelicerata</taxon>
        <taxon>Arachnida</taxon>
        <taxon>Araneae</taxon>
        <taxon>Araneomorphae</taxon>
        <taxon>Entelegynae</taxon>
        <taxon>Araneoidea</taxon>
        <taxon>Araneidae</taxon>
        <taxon>Araneus</taxon>
    </lineage>
</organism>
<dbReference type="EMBL" id="BGPR01000424">
    <property type="protein sequence ID" value="GBM19492.1"/>
    <property type="molecule type" value="Genomic_DNA"/>
</dbReference>
<keyword evidence="2" id="KW-1185">Reference proteome</keyword>
<dbReference type="PANTHER" id="PTHR31859:SF9">
    <property type="entry name" value="TETRATRICOPEPTIDE REPEAT PROTEIN 39B"/>
    <property type="match status" value="1"/>
</dbReference>
<dbReference type="SUPFAM" id="SSF48452">
    <property type="entry name" value="TPR-like"/>
    <property type="match status" value="1"/>
</dbReference>
<comment type="caution">
    <text evidence="1">The sequence shown here is derived from an EMBL/GenBank/DDBJ whole genome shotgun (WGS) entry which is preliminary data.</text>
</comment>
<dbReference type="OrthoDB" id="6428939at2759"/>
<dbReference type="InterPro" id="IPR019412">
    <property type="entry name" value="IML2/TPR_39"/>
</dbReference>
<evidence type="ECO:0000313" key="1">
    <source>
        <dbReference type="EMBL" id="GBM19492.1"/>
    </source>
</evidence>
<dbReference type="AlphaFoldDB" id="A0A4Y2DRP0"/>
<accession>A0A4Y2DRP0</accession>
<sequence>MRNLGSWEIMWCYSFKFEWKNAQKYLDFLRKESRWSPAIYTYAYALTLYMQYLEGGRTDNESLEEIRDLMKKVPSLKQKLAGKSFPLEKFVVAKAKKFVDQNDRLIFPFFEMMYVFNVFPMFKRHPDTIQRMLAVIEKDAPVLDEDKDFSEEEVEDYCLSLLLRAMCHKIMEDTERADCLLDELLKYESHLGEDIYLATYAMAEKGYMAMDRGHYEEAIQWLDRSCHAHTDYHLESFLHYRIHAAIRHIQTLSSMLQQVNLTDIPKQDNGLYNCSMSPTTKNAAISIYESPVPPSVST</sequence>
<dbReference type="Proteomes" id="UP000499080">
    <property type="component" value="Unassembled WGS sequence"/>
</dbReference>
<gene>
    <name evidence="1" type="primary">ttc39b_2</name>
    <name evidence="1" type="ORF">AVEN_259387_1</name>
</gene>
<protein>
    <submittedName>
        <fullName evidence="1">Tetratricopeptide repeat protein 39B</fullName>
    </submittedName>
</protein>
<proteinExistence type="predicted"/>
<dbReference type="Pfam" id="PF10300">
    <property type="entry name" value="Iml2-TPR_39"/>
    <property type="match status" value="1"/>
</dbReference>
<reference evidence="1 2" key="1">
    <citation type="journal article" date="2019" name="Sci. Rep.">
        <title>Orb-weaving spider Araneus ventricosus genome elucidates the spidroin gene catalogue.</title>
        <authorList>
            <person name="Kono N."/>
            <person name="Nakamura H."/>
            <person name="Ohtoshi R."/>
            <person name="Moran D.A.P."/>
            <person name="Shinohara A."/>
            <person name="Yoshida Y."/>
            <person name="Fujiwara M."/>
            <person name="Mori M."/>
            <person name="Tomita M."/>
            <person name="Arakawa K."/>
        </authorList>
    </citation>
    <scope>NUCLEOTIDE SEQUENCE [LARGE SCALE GENOMIC DNA]</scope>
</reference>
<dbReference type="PANTHER" id="PTHR31859">
    <property type="entry name" value="TETRATRICOPEPTIDE REPEAT PROTEIN 39 FAMILY MEMBER"/>
    <property type="match status" value="1"/>
</dbReference>
<name>A0A4Y2DRP0_ARAVE</name>